<keyword evidence="6 7" id="KW-0472">Membrane</keyword>
<comment type="subcellular location">
    <subcellularLocation>
        <location evidence="1">Cell membrane</location>
        <topology evidence="1">Multi-pass membrane protein</topology>
    </subcellularLocation>
</comment>
<feature type="domain" description="ABC transmembrane type-1" evidence="9">
    <location>
        <begin position="22"/>
        <end position="304"/>
    </location>
</feature>
<dbReference type="SUPFAM" id="SSF52540">
    <property type="entry name" value="P-loop containing nucleoside triphosphate hydrolases"/>
    <property type="match status" value="1"/>
</dbReference>
<dbReference type="InterPro" id="IPR011527">
    <property type="entry name" value="ABC1_TM_dom"/>
</dbReference>
<feature type="transmembrane region" description="Helical" evidence="7">
    <location>
        <begin position="21"/>
        <end position="43"/>
    </location>
</feature>
<dbReference type="Pfam" id="PF00664">
    <property type="entry name" value="ABC_membrane"/>
    <property type="match status" value="1"/>
</dbReference>
<organism evidence="10 11">
    <name type="scientific">Amedibacillus dolichus</name>
    <dbReference type="NCBI Taxonomy" id="31971"/>
    <lineage>
        <taxon>Bacteria</taxon>
        <taxon>Bacillati</taxon>
        <taxon>Bacillota</taxon>
        <taxon>Erysipelotrichia</taxon>
        <taxon>Erysipelotrichales</taxon>
        <taxon>Erysipelotrichaceae</taxon>
        <taxon>Amedibacillus</taxon>
    </lineage>
</organism>
<reference evidence="10 11" key="3">
    <citation type="submission" date="2023-06" db="EMBL/GenBank/DDBJ databases">
        <authorList>
            <person name="Zeman M."/>
            <person name="Kubasova T."/>
            <person name="Jahodarova E."/>
            <person name="Nykrynova M."/>
            <person name="Rychlik I."/>
        </authorList>
    </citation>
    <scope>NUCLEOTIDE SEQUENCE [LARGE SCALE GENOMIC DNA]</scope>
    <source>
        <strain evidence="10 11">ET39</strain>
    </source>
</reference>
<dbReference type="Proteomes" id="UP001529340">
    <property type="component" value="Unassembled WGS sequence"/>
</dbReference>
<keyword evidence="4 10" id="KW-0067">ATP-binding</keyword>
<keyword evidence="3" id="KW-0547">Nucleotide-binding</keyword>
<dbReference type="GO" id="GO:0005524">
    <property type="term" value="F:ATP binding"/>
    <property type="evidence" value="ECO:0007669"/>
    <property type="project" value="UniProtKB-KW"/>
</dbReference>
<evidence type="ECO:0000256" key="5">
    <source>
        <dbReference type="ARBA" id="ARBA00022989"/>
    </source>
</evidence>
<dbReference type="RefSeq" id="WP_289607098.1">
    <property type="nucleotide sequence ID" value="NZ_JAUDCG010000009.1"/>
</dbReference>
<reference evidence="10 11" key="2">
    <citation type="submission" date="2023-06" db="EMBL/GenBank/DDBJ databases">
        <title>Identification and characterization of horizontal gene transfer across gut microbiota members of farm animals based on homology search.</title>
        <authorList>
            <person name="Schwarzerova J."/>
            <person name="Nykrynova M."/>
            <person name="Jureckova K."/>
            <person name="Cejkova D."/>
            <person name="Rychlik I."/>
        </authorList>
    </citation>
    <scope>NUCLEOTIDE SEQUENCE [LARGE SCALE GENOMIC DNA]</scope>
    <source>
        <strain evidence="10 11">ET39</strain>
    </source>
</reference>
<dbReference type="InterPro" id="IPR027417">
    <property type="entry name" value="P-loop_NTPase"/>
</dbReference>
<evidence type="ECO:0000256" key="7">
    <source>
        <dbReference type="SAM" id="Phobius"/>
    </source>
</evidence>
<evidence type="ECO:0000313" key="10">
    <source>
        <dbReference type="EMBL" id="MDM8156634.1"/>
    </source>
</evidence>
<evidence type="ECO:0000256" key="4">
    <source>
        <dbReference type="ARBA" id="ARBA00022840"/>
    </source>
</evidence>
<dbReference type="InterPro" id="IPR003593">
    <property type="entry name" value="AAA+_ATPase"/>
</dbReference>
<proteinExistence type="predicted"/>
<dbReference type="PANTHER" id="PTHR43394:SF1">
    <property type="entry name" value="ATP-BINDING CASSETTE SUB-FAMILY B MEMBER 10, MITOCHONDRIAL"/>
    <property type="match status" value="1"/>
</dbReference>
<name>A0ABT7UAH1_9FIRM</name>
<accession>A0ABT7UAH1</accession>
<evidence type="ECO:0000313" key="11">
    <source>
        <dbReference type="Proteomes" id="UP001529340"/>
    </source>
</evidence>
<dbReference type="Gene3D" id="3.40.50.300">
    <property type="entry name" value="P-loop containing nucleotide triphosphate hydrolases"/>
    <property type="match status" value="1"/>
</dbReference>
<evidence type="ECO:0000259" key="9">
    <source>
        <dbReference type="PROSITE" id="PS50929"/>
    </source>
</evidence>
<keyword evidence="5 7" id="KW-1133">Transmembrane helix</keyword>
<feature type="transmembrane region" description="Helical" evidence="7">
    <location>
        <begin position="55"/>
        <end position="75"/>
    </location>
</feature>
<sequence length="575" mass="63225">MSTKAVLKRLAAFLWLFRGSLIVSFLCAAFSVLVNVAAPLFIGSIIDRISAGTDVASLLGDIGVLVLMYLLYSLLNWGMMAASNRIAFSSSSVLRRQLYAKLEQLPTAFYDQNARGDLISRFINDIDFISDGFLQSLSTMLSGIATIVLTLVFMLQINLIMTLIVVISAPFTYLVARIITVRTNRYFNEQANVLGKLNGFSEEMLTGIRTVKAFGFEQDAQQQFEAYDQQLYGAGVKAQFYGSLANPSTRFVMNSAYALVGAIGALSAFYGSITIGNISTFLMYSNLFSKPFTEITGVMTQLQSALSSGKRIFAIMDLPVQSEDVSMPDLQIREGAVSFDYVSFSYDAKKPLMRDLSLEVPAGSKVAIVGRTGAGKTTLVNLLMRFYDVDGGCIRIDGQRIDEVKRDSLRAQFGMVLQDTYLFEGTIAENIAYGKPQADRAEIIAAAKKSGAHEFIIRLNQGYDTRLHANSNILSQGQRQLLSITRVLLMNPHILILDEATSSIDTVSEQHVNQAMELLMEGKTSFIIAHRLSTIVDADQILVMEQGTVIEQGTHAELLAQNGAYTQLFNSQFAT</sequence>
<dbReference type="EMBL" id="JAUDCG010000009">
    <property type="protein sequence ID" value="MDM8156634.1"/>
    <property type="molecule type" value="Genomic_DNA"/>
</dbReference>
<dbReference type="PANTHER" id="PTHR43394">
    <property type="entry name" value="ATP-DEPENDENT PERMEASE MDL1, MITOCHONDRIAL"/>
    <property type="match status" value="1"/>
</dbReference>
<gene>
    <name evidence="10" type="ORF">QUV96_03150</name>
</gene>
<reference evidence="11" key="1">
    <citation type="submission" date="2023-06" db="EMBL/GenBank/DDBJ databases">
        <title>Identification and characterization of horizontal gene transfer across gut microbiota members of farm animals based on homology search.</title>
        <authorList>
            <person name="Zeman M."/>
            <person name="Kubasova T."/>
            <person name="Jahodarova E."/>
            <person name="Nykrynova M."/>
            <person name="Rychlik I."/>
        </authorList>
    </citation>
    <scope>NUCLEOTIDE SEQUENCE [LARGE SCALE GENOMIC DNA]</scope>
    <source>
        <strain evidence="11">ET39</strain>
    </source>
</reference>
<keyword evidence="11" id="KW-1185">Reference proteome</keyword>
<feature type="transmembrane region" description="Helical" evidence="7">
    <location>
        <begin position="133"/>
        <end position="153"/>
    </location>
</feature>
<feature type="transmembrane region" description="Helical" evidence="7">
    <location>
        <begin position="159"/>
        <end position="176"/>
    </location>
</feature>
<keyword evidence="2 7" id="KW-0812">Transmembrane</keyword>
<evidence type="ECO:0000256" key="3">
    <source>
        <dbReference type="ARBA" id="ARBA00022741"/>
    </source>
</evidence>
<evidence type="ECO:0000256" key="2">
    <source>
        <dbReference type="ARBA" id="ARBA00022692"/>
    </source>
</evidence>
<dbReference type="InterPro" id="IPR039421">
    <property type="entry name" value="Type_1_exporter"/>
</dbReference>
<feature type="transmembrane region" description="Helical" evidence="7">
    <location>
        <begin position="256"/>
        <end position="284"/>
    </location>
</feature>
<dbReference type="SMART" id="SM00382">
    <property type="entry name" value="AAA"/>
    <property type="match status" value="1"/>
</dbReference>
<protein>
    <submittedName>
        <fullName evidence="10">ABC transporter ATP-binding protein</fullName>
    </submittedName>
</protein>
<dbReference type="CDD" id="cd18547">
    <property type="entry name" value="ABC_6TM_Tm288_like"/>
    <property type="match status" value="1"/>
</dbReference>
<dbReference type="Pfam" id="PF00005">
    <property type="entry name" value="ABC_tran"/>
    <property type="match status" value="1"/>
</dbReference>
<evidence type="ECO:0000256" key="1">
    <source>
        <dbReference type="ARBA" id="ARBA00004651"/>
    </source>
</evidence>
<feature type="domain" description="ABC transporter" evidence="8">
    <location>
        <begin position="337"/>
        <end position="571"/>
    </location>
</feature>
<dbReference type="CDD" id="cd03254">
    <property type="entry name" value="ABCC_Glucan_exporter_like"/>
    <property type="match status" value="1"/>
</dbReference>
<evidence type="ECO:0000259" key="8">
    <source>
        <dbReference type="PROSITE" id="PS50893"/>
    </source>
</evidence>
<dbReference type="PROSITE" id="PS50929">
    <property type="entry name" value="ABC_TM1F"/>
    <property type="match status" value="1"/>
</dbReference>
<dbReference type="InterPro" id="IPR003439">
    <property type="entry name" value="ABC_transporter-like_ATP-bd"/>
</dbReference>
<dbReference type="SUPFAM" id="SSF90123">
    <property type="entry name" value="ABC transporter transmembrane region"/>
    <property type="match status" value="1"/>
</dbReference>
<evidence type="ECO:0000256" key="6">
    <source>
        <dbReference type="ARBA" id="ARBA00023136"/>
    </source>
</evidence>
<dbReference type="Gene3D" id="1.20.1560.10">
    <property type="entry name" value="ABC transporter type 1, transmembrane domain"/>
    <property type="match status" value="1"/>
</dbReference>
<dbReference type="PROSITE" id="PS50893">
    <property type="entry name" value="ABC_TRANSPORTER_2"/>
    <property type="match status" value="1"/>
</dbReference>
<comment type="caution">
    <text evidence="10">The sequence shown here is derived from an EMBL/GenBank/DDBJ whole genome shotgun (WGS) entry which is preliminary data.</text>
</comment>
<dbReference type="InterPro" id="IPR036640">
    <property type="entry name" value="ABC1_TM_sf"/>
</dbReference>